<reference evidence="7" key="1">
    <citation type="submission" date="2021-04" db="EMBL/GenBank/DDBJ databases">
        <title>Genome sequence of Woronichinia naegeliana from Washington state freshwater lake bloom.</title>
        <authorList>
            <person name="Dreher T.W."/>
        </authorList>
    </citation>
    <scope>NUCLEOTIDE SEQUENCE</scope>
    <source>
        <strain evidence="7">WA131</strain>
    </source>
</reference>
<dbReference type="Pfam" id="PF01957">
    <property type="entry name" value="NfeD"/>
    <property type="match status" value="1"/>
</dbReference>
<name>A0A977KWL1_9CYAN</name>
<sequence>MNLVFLWLIAGSCLCLTEAFFPTAFVALILGISAIAVAGLAIWIPSFGIQVTAWLLVATLLIIGSRRFVPKRNRSIHLQDAIEGETLTEILPGKVGRVLYEGNSWRAECQDQTLTLAPCQKVYVVGRNGNTLIVYPFLDTESVP</sequence>
<proteinExistence type="predicted"/>
<keyword evidence="4 5" id="KW-0472">Membrane</keyword>
<evidence type="ECO:0000259" key="6">
    <source>
        <dbReference type="Pfam" id="PF01957"/>
    </source>
</evidence>
<accession>A0A977KWL1</accession>
<feature type="transmembrane region" description="Helical" evidence="5">
    <location>
        <begin position="51"/>
        <end position="69"/>
    </location>
</feature>
<dbReference type="KEGG" id="wna:KA717_38795"/>
<evidence type="ECO:0000256" key="2">
    <source>
        <dbReference type="ARBA" id="ARBA00022692"/>
    </source>
</evidence>
<gene>
    <name evidence="7" type="ORF">KA717_38795</name>
</gene>
<dbReference type="InterPro" id="IPR002810">
    <property type="entry name" value="NfeD-like_C"/>
</dbReference>
<dbReference type="PANTHER" id="PTHR33507">
    <property type="entry name" value="INNER MEMBRANE PROTEIN YBBJ"/>
    <property type="match status" value="1"/>
</dbReference>
<keyword evidence="3 5" id="KW-1133">Transmembrane helix</keyword>
<dbReference type="InterPro" id="IPR012340">
    <property type="entry name" value="NA-bd_OB-fold"/>
</dbReference>
<dbReference type="InterPro" id="IPR052165">
    <property type="entry name" value="Membrane_assoc_protease"/>
</dbReference>
<dbReference type="Gene3D" id="2.40.50.140">
    <property type="entry name" value="Nucleic acid-binding proteins"/>
    <property type="match status" value="1"/>
</dbReference>
<evidence type="ECO:0000256" key="5">
    <source>
        <dbReference type="SAM" id="Phobius"/>
    </source>
</evidence>
<evidence type="ECO:0000313" key="7">
    <source>
        <dbReference type="EMBL" id="UXE61261.1"/>
    </source>
</evidence>
<dbReference type="PANTHER" id="PTHR33507:SF3">
    <property type="entry name" value="INNER MEMBRANE PROTEIN YBBJ"/>
    <property type="match status" value="1"/>
</dbReference>
<evidence type="ECO:0000256" key="4">
    <source>
        <dbReference type="ARBA" id="ARBA00023136"/>
    </source>
</evidence>
<dbReference type="GO" id="GO:0005886">
    <property type="term" value="C:plasma membrane"/>
    <property type="evidence" value="ECO:0007669"/>
    <property type="project" value="TreeGrafter"/>
</dbReference>
<evidence type="ECO:0000256" key="1">
    <source>
        <dbReference type="ARBA" id="ARBA00004141"/>
    </source>
</evidence>
<organism evidence="7">
    <name type="scientific">Woronichinia naegeliana WA131</name>
    <dbReference type="NCBI Taxonomy" id="2824559"/>
    <lineage>
        <taxon>Bacteria</taxon>
        <taxon>Bacillati</taxon>
        <taxon>Cyanobacteriota</taxon>
        <taxon>Cyanophyceae</taxon>
        <taxon>Synechococcales</taxon>
        <taxon>Coelosphaeriaceae</taxon>
        <taxon>Woronichinia</taxon>
    </lineage>
</organism>
<keyword evidence="2 5" id="KW-0812">Transmembrane</keyword>
<comment type="subcellular location">
    <subcellularLocation>
        <location evidence="1">Membrane</location>
        <topology evidence="1">Multi-pass membrane protein</topology>
    </subcellularLocation>
</comment>
<protein>
    <submittedName>
        <fullName evidence="7">NfeD family protein</fullName>
    </submittedName>
</protein>
<evidence type="ECO:0000256" key="3">
    <source>
        <dbReference type="ARBA" id="ARBA00022989"/>
    </source>
</evidence>
<dbReference type="EMBL" id="CP073041">
    <property type="protein sequence ID" value="UXE61261.1"/>
    <property type="molecule type" value="Genomic_DNA"/>
</dbReference>
<dbReference type="AlphaFoldDB" id="A0A977KWL1"/>
<feature type="domain" description="NfeD-like C-terminal" evidence="6">
    <location>
        <begin position="83"/>
        <end position="136"/>
    </location>
</feature>
<dbReference type="Proteomes" id="UP001065613">
    <property type="component" value="Chromosome"/>
</dbReference>